<dbReference type="CDD" id="cd00796">
    <property type="entry name" value="INT_Rci_Hp1_C"/>
    <property type="match status" value="1"/>
</dbReference>
<sequence>MSLYKRGNTWWVCFTTPSGERVRHSARTSDKASAQRYHDELKAETWRIDTLGQKPAYTWDDAAYKWIMETEHKRTHRDDIAKITWLHQFFRGKPLAAITRDQLIAVAEHKRKEASAATANRYLALIRAILRRARDEWEWIEKVPKVKLYKEVRRRVRWITPAEVQALLAELMPHQRDLTLFALATGLRQSNVHRLAWDQVDLVRKTLWIPAEQSKNDEDIHVSLSQFAVDVLQRQLGKHPERVFTRAGYPVSQLNTKSWRDAVKRAGIQNFRWHDLRHTWASWLVQSGTPVYDLQEMGAWKSLDMVRRYAHLGPAQMSRHAETVGKLLEKAVSTTNLSQTDEAAVNNKGLARSQPFDIQDK</sequence>
<dbReference type="PANTHER" id="PTHR30349">
    <property type="entry name" value="PHAGE INTEGRASE-RELATED"/>
    <property type="match status" value="1"/>
</dbReference>
<dbReference type="OrthoDB" id="662444at2"/>
<evidence type="ECO:0000256" key="1">
    <source>
        <dbReference type="ARBA" id="ARBA00008857"/>
    </source>
</evidence>
<comment type="similarity">
    <text evidence="1">Belongs to the 'phage' integrase family.</text>
</comment>
<dbReference type="PANTHER" id="PTHR30349:SF64">
    <property type="entry name" value="PROPHAGE INTEGRASE INTD-RELATED"/>
    <property type="match status" value="1"/>
</dbReference>
<dbReference type="Gene3D" id="1.10.443.10">
    <property type="entry name" value="Intergrase catalytic core"/>
    <property type="match status" value="1"/>
</dbReference>
<keyword evidence="9" id="KW-1185">Reference proteome</keyword>
<organism evidence="8 9">
    <name type="scientific">Duganella phyllosphaerae</name>
    <dbReference type="NCBI Taxonomy" id="762836"/>
    <lineage>
        <taxon>Bacteria</taxon>
        <taxon>Pseudomonadati</taxon>
        <taxon>Pseudomonadota</taxon>
        <taxon>Betaproteobacteria</taxon>
        <taxon>Burkholderiales</taxon>
        <taxon>Oxalobacteraceae</taxon>
        <taxon>Telluria group</taxon>
        <taxon>Duganella</taxon>
    </lineage>
</organism>
<evidence type="ECO:0000259" key="6">
    <source>
        <dbReference type="PROSITE" id="PS51898"/>
    </source>
</evidence>
<dbReference type="InterPro" id="IPR002104">
    <property type="entry name" value="Integrase_catalytic"/>
</dbReference>
<keyword evidence="2" id="KW-0229">DNA integration</keyword>
<dbReference type="Gene3D" id="1.10.150.130">
    <property type="match status" value="1"/>
</dbReference>
<dbReference type="InterPro" id="IPR013762">
    <property type="entry name" value="Integrase-like_cat_sf"/>
</dbReference>
<feature type="domain" description="Tyr recombinase" evidence="6">
    <location>
        <begin position="154"/>
        <end position="322"/>
    </location>
</feature>
<dbReference type="Pfam" id="PF00589">
    <property type="entry name" value="Phage_integrase"/>
    <property type="match status" value="1"/>
</dbReference>
<accession>A0A1E7X604</accession>
<comment type="caution">
    <text evidence="8">The sequence shown here is derived from an EMBL/GenBank/DDBJ whole genome shotgun (WGS) entry which is preliminary data.</text>
</comment>
<dbReference type="EMBL" id="LROM01000048">
    <property type="protein sequence ID" value="OFA08444.1"/>
    <property type="molecule type" value="Genomic_DNA"/>
</dbReference>
<evidence type="ECO:0000259" key="7">
    <source>
        <dbReference type="PROSITE" id="PS51900"/>
    </source>
</evidence>
<evidence type="ECO:0000256" key="3">
    <source>
        <dbReference type="ARBA" id="ARBA00023125"/>
    </source>
</evidence>
<dbReference type="PROSITE" id="PS51898">
    <property type="entry name" value="TYR_RECOMBINASE"/>
    <property type="match status" value="1"/>
</dbReference>
<proteinExistence type="inferred from homology"/>
<dbReference type="Proteomes" id="UP000175989">
    <property type="component" value="Unassembled WGS sequence"/>
</dbReference>
<evidence type="ECO:0000256" key="5">
    <source>
        <dbReference type="PROSITE-ProRule" id="PRU01248"/>
    </source>
</evidence>
<protein>
    <submittedName>
        <fullName evidence="8">Tyrosine recombinase XerC</fullName>
    </submittedName>
</protein>
<reference evidence="9" key="1">
    <citation type="journal article" date="2016" name="Front. Microbiol.">
        <title>Molecular Keys to the Janthinobacterium and Duganella spp. Interaction with the Plant Pathogen Fusarium graminearum.</title>
        <authorList>
            <person name="Haack F.S."/>
            <person name="Poehlein A."/>
            <person name="Kroger C."/>
            <person name="Voigt C.A."/>
            <person name="Piepenbring M."/>
            <person name="Bode H.B."/>
            <person name="Daniel R."/>
            <person name="Schafer W."/>
            <person name="Streit W.R."/>
        </authorList>
    </citation>
    <scope>NUCLEOTIDE SEQUENCE [LARGE SCALE GENOMIC DNA]</scope>
    <source>
        <strain evidence="9">T54</strain>
    </source>
</reference>
<dbReference type="GO" id="GO:0003677">
    <property type="term" value="F:DNA binding"/>
    <property type="evidence" value="ECO:0007669"/>
    <property type="project" value="UniProtKB-UniRule"/>
</dbReference>
<evidence type="ECO:0000313" key="8">
    <source>
        <dbReference type="EMBL" id="OFA08444.1"/>
    </source>
</evidence>
<gene>
    <name evidence="8" type="primary">xerC_6</name>
    <name evidence="8" type="ORF">DUPY_07000</name>
</gene>
<dbReference type="InterPro" id="IPR050090">
    <property type="entry name" value="Tyrosine_recombinase_XerCD"/>
</dbReference>
<dbReference type="AlphaFoldDB" id="A0A1E7X604"/>
<evidence type="ECO:0000256" key="4">
    <source>
        <dbReference type="ARBA" id="ARBA00023172"/>
    </source>
</evidence>
<dbReference type="GO" id="GO:0015074">
    <property type="term" value="P:DNA integration"/>
    <property type="evidence" value="ECO:0007669"/>
    <property type="project" value="UniProtKB-KW"/>
</dbReference>
<name>A0A1E7X604_9BURK</name>
<evidence type="ECO:0000256" key="2">
    <source>
        <dbReference type="ARBA" id="ARBA00022908"/>
    </source>
</evidence>
<dbReference type="GO" id="GO:0006310">
    <property type="term" value="P:DNA recombination"/>
    <property type="evidence" value="ECO:0007669"/>
    <property type="project" value="UniProtKB-KW"/>
</dbReference>
<dbReference type="SUPFAM" id="SSF56349">
    <property type="entry name" value="DNA breaking-rejoining enzymes"/>
    <property type="match status" value="1"/>
</dbReference>
<dbReference type="PATRIC" id="fig|762836.4.peg.743"/>
<dbReference type="InterPro" id="IPR044068">
    <property type="entry name" value="CB"/>
</dbReference>
<dbReference type="InterPro" id="IPR010998">
    <property type="entry name" value="Integrase_recombinase_N"/>
</dbReference>
<keyword evidence="4" id="KW-0233">DNA recombination</keyword>
<evidence type="ECO:0000313" key="9">
    <source>
        <dbReference type="Proteomes" id="UP000175989"/>
    </source>
</evidence>
<dbReference type="InterPro" id="IPR011010">
    <property type="entry name" value="DNA_brk_join_enz"/>
</dbReference>
<keyword evidence="3 5" id="KW-0238">DNA-binding</keyword>
<feature type="domain" description="Core-binding (CB)" evidence="7">
    <location>
        <begin position="57"/>
        <end position="134"/>
    </location>
</feature>
<dbReference type="PROSITE" id="PS51900">
    <property type="entry name" value="CB"/>
    <property type="match status" value="1"/>
</dbReference>